<proteinExistence type="predicted"/>
<protein>
    <submittedName>
        <fullName evidence="1">Uncharacterized protein</fullName>
    </submittedName>
</protein>
<accession>A0A645F369</accession>
<reference evidence="1" key="1">
    <citation type="submission" date="2019-08" db="EMBL/GenBank/DDBJ databases">
        <authorList>
            <person name="Kucharzyk K."/>
            <person name="Murdoch R.W."/>
            <person name="Higgins S."/>
            <person name="Loffler F."/>
        </authorList>
    </citation>
    <scope>NUCLEOTIDE SEQUENCE</scope>
</reference>
<organism evidence="1">
    <name type="scientific">bioreactor metagenome</name>
    <dbReference type="NCBI Taxonomy" id="1076179"/>
    <lineage>
        <taxon>unclassified sequences</taxon>
        <taxon>metagenomes</taxon>
        <taxon>ecological metagenomes</taxon>
    </lineage>
</organism>
<evidence type="ECO:0000313" key="1">
    <source>
        <dbReference type="EMBL" id="MPN07044.1"/>
    </source>
</evidence>
<sequence>MHIEGTRHIFQFHLLNHCFILIASIIHQDVEMAEVLNDRLCELLMSVPISDIKLIMMCTLTQALTRLDEFLLSPSYKYDCCT</sequence>
<gene>
    <name evidence="1" type="ORF">SDC9_154303</name>
</gene>
<name>A0A645F369_9ZZZZ</name>
<dbReference type="AlphaFoldDB" id="A0A645F369"/>
<dbReference type="EMBL" id="VSSQ01053002">
    <property type="protein sequence ID" value="MPN07044.1"/>
    <property type="molecule type" value="Genomic_DNA"/>
</dbReference>
<comment type="caution">
    <text evidence="1">The sequence shown here is derived from an EMBL/GenBank/DDBJ whole genome shotgun (WGS) entry which is preliminary data.</text>
</comment>